<dbReference type="Pfam" id="PF00551">
    <property type="entry name" value="Formyl_trans_N"/>
    <property type="match status" value="1"/>
</dbReference>
<dbReference type="PANTHER" id="PTHR11138">
    <property type="entry name" value="METHIONYL-TRNA FORMYLTRANSFERASE"/>
    <property type="match status" value="1"/>
</dbReference>
<accession>A0A402ABM0</accession>
<keyword evidence="3" id="KW-0808">Transferase</keyword>
<dbReference type="PANTHER" id="PTHR11138:SF5">
    <property type="entry name" value="METHIONYL-TRNA FORMYLTRANSFERASE, MITOCHONDRIAL"/>
    <property type="match status" value="1"/>
</dbReference>
<gene>
    <name evidence="3" type="primary">fmt_1</name>
    <name evidence="3" type="ORF">KDK_02990</name>
</gene>
<name>A0A402ABM0_9CHLR</name>
<dbReference type="EMBL" id="BIFS01000001">
    <property type="protein sequence ID" value="GCE16499.1"/>
    <property type="molecule type" value="Genomic_DNA"/>
</dbReference>
<dbReference type="Proteomes" id="UP000287188">
    <property type="component" value="Unassembled WGS sequence"/>
</dbReference>
<evidence type="ECO:0000256" key="1">
    <source>
        <dbReference type="ARBA" id="ARBA00012261"/>
    </source>
</evidence>
<protein>
    <recommendedName>
        <fullName evidence="1">methionyl-tRNA formyltransferase</fullName>
        <ecNumber evidence="1">2.1.2.9</ecNumber>
    </recommendedName>
</protein>
<dbReference type="GO" id="GO:0004479">
    <property type="term" value="F:methionyl-tRNA formyltransferase activity"/>
    <property type="evidence" value="ECO:0007669"/>
    <property type="project" value="UniProtKB-EC"/>
</dbReference>
<dbReference type="AlphaFoldDB" id="A0A402ABM0"/>
<organism evidence="3 4">
    <name type="scientific">Dictyobacter kobayashii</name>
    <dbReference type="NCBI Taxonomy" id="2014872"/>
    <lineage>
        <taxon>Bacteria</taxon>
        <taxon>Bacillati</taxon>
        <taxon>Chloroflexota</taxon>
        <taxon>Ktedonobacteria</taxon>
        <taxon>Ktedonobacterales</taxon>
        <taxon>Dictyobacteraceae</taxon>
        <taxon>Dictyobacter</taxon>
    </lineage>
</organism>
<dbReference type="Gene3D" id="3.40.50.12230">
    <property type="match status" value="1"/>
</dbReference>
<evidence type="ECO:0000313" key="3">
    <source>
        <dbReference type="EMBL" id="GCE16499.1"/>
    </source>
</evidence>
<dbReference type="EC" id="2.1.2.9" evidence="1"/>
<evidence type="ECO:0000313" key="4">
    <source>
        <dbReference type="Proteomes" id="UP000287188"/>
    </source>
</evidence>
<reference evidence="4" key="1">
    <citation type="submission" date="2018-12" db="EMBL/GenBank/DDBJ databases">
        <title>Tengunoibacter tsumagoiensis gen. nov., sp. nov., Dictyobacter kobayashii sp. nov., D. alpinus sp. nov., and D. joshuensis sp. nov. and description of Dictyobacteraceae fam. nov. within the order Ktedonobacterales isolated from Tengu-no-mugimeshi.</title>
        <authorList>
            <person name="Wang C.M."/>
            <person name="Zheng Y."/>
            <person name="Sakai Y."/>
            <person name="Toyoda A."/>
            <person name="Minakuchi Y."/>
            <person name="Abe K."/>
            <person name="Yokota A."/>
            <person name="Yabe S."/>
        </authorList>
    </citation>
    <scope>NUCLEOTIDE SEQUENCE [LARGE SCALE GENOMIC DNA]</scope>
    <source>
        <strain evidence="4">Uno11</strain>
    </source>
</reference>
<dbReference type="CDD" id="cd08646">
    <property type="entry name" value="FMT_core_Met-tRNA-FMT_N"/>
    <property type="match status" value="1"/>
</dbReference>
<comment type="caution">
    <text evidence="3">The sequence shown here is derived from an EMBL/GenBank/DDBJ whole genome shotgun (WGS) entry which is preliminary data.</text>
</comment>
<dbReference type="InterPro" id="IPR002376">
    <property type="entry name" value="Formyl_transf_N"/>
</dbReference>
<sequence>MPEASSSGTRALFMGMECDFSLPVLEALIQHGIEVCAVVIPADGGSLPGIHVAPAILPKTPARQLRGALPMLSTTPTLSLVQQAWAHSIPVWQVRKLNDPETLATLSAYQADILCVACFSKIIPSSILNLPRLGSLNVHPSLLPANRGPLPIFWTLLAGEEQTGVTIHQLTDKLDSGPILAQEAIAVPEGIRYEELEALCARRGAQLLAQTVQDLVAGHSHAQPQDEAMSSYHPYPGDNEYVVNAHEWGARHLYNFIRGVASVERPVEVLCQDRYLLASDAISYSFHAEMKIMDAIQQDGHGEATIVCRDGHLRVYCI</sequence>
<dbReference type="InterPro" id="IPR041711">
    <property type="entry name" value="Met-tRNA-FMT_N"/>
</dbReference>
<evidence type="ECO:0000259" key="2">
    <source>
        <dbReference type="Pfam" id="PF00551"/>
    </source>
</evidence>
<dbReference type="SUPFAM" id="SSF53328">
    <property type="entry name" value="Formyltransferase"/>
    <property type="match status" value="1"/>
</dbReference>
<keyword evidence="4" id="KW-1185">Reference proteome</keyword>
<dbReference type="GO" id="GO:0005829">
    <property type="term" value="C:cytosol"/>
    <property type="evidence" value="ECO:0007669"/>
    <property type="project" value="TreeGrafter"/>
</dbReference>
<proteinExistence type="predicted"/>
<feature type="domain" description="Formyl transferase N-terminal" evidence="2">
    <location>
        <begin position="85"/>
        <end position="211"/>
    </location>
</feature>
<dbReference type="InterPro" id="IPR036477">
    <property type="entry name" value="Formyl_transf_N_sf"/>
</dbReference>